<evidence type="ECO:0000313" key="3">
    <source>
        <dbReference type="Proteomes" id="UP000028341"/>
    </source>
</evidence>
<dbReference type="InterPro" id="IPR007436">
    <property type="entry name" value="DUF485"/>
</dbReference>
<dbReference type="AlphaFoldDB" id="A0A081XYK9"/>
<dbReference type="EMBL" id="JFCB01000001">
    <property type="protein sequence ID" value="KES08632.1"/>
    <property type="molecule type" value="Genomic_DNA"/>
</dbReference>
<dbReference type="Proteomes" id="UP000028341">
    <property type="component" value="Unassembled WGS sequence"/>
</dbReference>
<evidence type="ECO:0000256" key="1">
    <source>
        <dbReference type="SAM" id="Phobius"/>
    </source>
</evidence>
<keyword evidence="3" id="KW-1185">Reference proteome</keyword>
<keyword evidence="1" id="KW-1133">Transmembrane helix</keyword>
<dbReference type="STRING" id="55952.BU52_00875"/>
<dbReference type="RefSeq" id="WP_037926230.1">
    <property type="nucleotide sequence ID" value="NZ_JBFADL010000037.1"/>
</dbReference>
<feature type="transmembrane region" description="Helical" evidence="1">
    <location>
        <begin position="32"/>
        <end position="54"/>
    </location>
</feature>
<dbReference type="OrthoDB" id="3392094at2"/>
<keyword evidence="1" id="KW-0812">Transmembrane</keyword>
<dbReference type="Pfam" id="PF04341">
    <property type="entry name" value="DUF485"/>
    <property type="match status" value="1"/>
</dbReference>
<accession>A0A081XYK9</accession>
<gene>
    <name evidence="2" type="ORF">BU52_00875</name>
</gene>
<name>A0A081XYK9_STRTO</name>
<dbReference type="eggNOG" id="COG3162">
    <property type="taxonomic scope" value="Bacteria"/>
</dbReference>
<evidence type="ECO:0000313" key="2">
    <source>
        <dbReference type="EMBL" id="KES08632.1"/>
    </source>
</evidence>
<feature type="transmembrane region" description="Helical" evidence="1">
    <location>
        <begin position="66"/>
        <end position="88"/>
    </location>
</feature>
<dbReference type="PANTHER" id="PTHR38441">
    <property type="entry name" value="INTEGRAL MEMBRANE PROTEIN-RELATED"/>
    <property type="match status" value="1"/>
</dbReference>
<sequence length="111" mass="12542">MGTIDQTADGDRYVSLHNSPEFRALRRQSHTFTAWAGVVFYGWWFLVILLAAFAPGFYRQGLVGPINVGLLFVFVSFNLVVVVSSAYMRFARTRLDPLGDRVRANLEGDLR</sequence>
<comment type="caution">
    <text evidence="2">The sequence shown here is derived from an EMBL/GenBank/DDBJ whole genome shotgun (WGS) entry which is preliminary data.</text>
</comment>
<evidence type="ECO:0008006" key="4">
    <source>
        <dbReference type="Google" id="ProtNLM"/>
    </source>
</evidence>
<protein>
    <recommendedName>
        <fullName evidence="4">DUF485 domain-containing protein</fullName>
    </recommendedName>
</protein>
<organism evidence="2 3">
    <name type="scientific">Streptomyces toyocaensis</name>
    <dbReference type="NCBI Taxonomy" id="55952"/>
    <lineage>
        <taxon>Bacteria</taxon>
        <taxon>Bacillati</taxon>
        <taxon>Actinomycetota</taxon>
        <taxon>Actinomycetes</taxon>
        <taxon>Kitasatosporales</taxon>
        <taxon>Streptomycetaceae</taxon>
        <taxon>Streptomyces</taxon>
    </lineage>
</organism>
<reference evidence="2 3" key="1">
    <citation type="submission" date="2014-02" db="EMBL/GenBank/DDBJ databases">
        <title>The genome announcement of Streptomyces toyocaensis NRRL15009.</title>
        <authorList>
            <person name="Hong H.-J."/>
            <person name="Kwun M.J."/>
        </authorList>
    </citation>
    <scope>NUCLEOTIDE SEQUENCE [LARGE SCALE GENOMIC DNA]</scope>
    <source>
        <strain evidence="2 3">NRRL 15009</strain>
    </source>
</reference>
<keyword evidence="1" id="KW-0472">Membrane</keyword>
<proteinExistence type="predicted"/>
<dbReference type="PANTHER" id="PTHR38441:SF1">
    <property type="entry name" value="MEMBRANE PROTEIN"/>
    <property type="match status" value="1"/>
</dbReference>